<keyword evidence="1" id="KW-0175">Coiled coil</keyword>
<sequence>MTAQVLVSTREMDRAEWLLWRRKGIGGSDASAVAGFNPWRTVLEVFYDKINLFPIEIKEQNERMYWGNLLEDIVAKEFTIRTGLKVRKRNAMLQHPEHSFMIGDVDREIIDKKRGKGILEVKTTDAFNRKEWEGDRIPDHYYIQLQHYLAVTGYSYGYFAVLIGGNKFIYREIDRDDEFIESLIKIESEFWQLIENRTPPEVDSSKSATNVLNSLYPRSVKNEIALPSEAKFLVMQYDKALQDENDAKKRKEEAANKLKSMLGENEVGVIGDRKVTWKTSTSSRCDTTALKAEMPDIYKQFLKSSESRRFSVN</sequence>
<reference evidence="3 4" key="1">
    <citation type="journal article" date="2024" name="Int. J. Mol. Sci.">
        <title>Exploration of Alicyclobacillus spp. Genome in Search of Antibiotic Resistance.</title>
        <authorList>
            <person name="Bucka-Kolendo J."/>
            <person name="Kiousi D.E."/>
            <person name="Dekowska A."/>
            <person name="Mikolajczuk-Szczyrba A."/>
            <person name="Karadedos D.M."/>
            <person name="Michael P."/>
            <person name="Galanis A."/>
            <person name="Sokolowska B."/>
        </authorList>
    </citation>
    <scope>NUCLEOTIDE SEQUENCE [LARGE SCALE GENOMIC DNA]</scope>
    <source>
        <strain evidence="3 4">KKP 3000</strain>
    </source>
</reference>
<evidence type="ECO:0000313" key="3">
    <source>
        <dbReference type="EMBL" id="MFB5193169.1"/>
    </source>
</evidence>
<dbReference type="Proteomes" id="UP001579974">
    <property type="component" value="Unassembled WGS sequence"/>
</dbReference>
<gene>
    <name evidence="3" type="ORF">KKP3000_003115</name>
</gene>
<dbReference type="InterPro" id="IPR017482">
    <property type="entry name" value="Lambda-type_endonuclease"/>
</dbReference>
<dbReference type="NCBIfam" id="TIGR03033">
    <property type="entry name" value="phage_rel_nuc"/>
    <property type="match status" value="1"/>
</dbReference>
<protein>
    <submittedName>
        <fullName evidence="3">YqaJ viral recombinase family protein</fullName>
    </submittedName>
</protein>
<evidence type="ECO:0000259" key="2">
    <source>
        <dbReference type="Pfam" id="PF09588"/>
    </source>
</evidence>
<feature type="domain" description="YqaJ viral recombinase" evidence="2">
    <location>
        <begin position="16"/>
        <end position="154"/>
    </location>
</feature>
<dbReference type="EMBL" id="JBDXSU010000044">
    <property type="protein sequence ID" value="MFB5193169.1"/>
    <property type="molecule type" value="Genomic_DNA"/>
</dbReference>
<feature type="coiled-coil region" evidence="1">
    <location>
        <begin position="237"/>
        <end position="264"/>
    </location>
</feature>
<proteinExistence type="predicted"/>
<accession>A0ABV5ALP1</accession>
<dbReference type="Gene3D" id="3.90.320.10">
    <property type="match status" value="1"/>
</dbReference>
<dbReference type="InterPro" id="IPR051703">
    <property type="entry name" value="NF-kappa-B_Signaling_Reg"/>
</dbReference>
<keyword evidence="4" id="KW-1185">Reference proteome</keyword>
<dbReference type="InterPro" id="IPR019080">
    <property type="entry name" value="YqaJ_viral_recombinase"/>
</dbReference>
<name>A0ABV5ALP1_9BACL</name>
<evidence type="ECO:0000256" key="1">
    <source>
        <dbReference type="SAM" id="Coils"/>
    </source>
</evidence>
<organism evidence="3 4">
    <name type="scientific">Alicyclobacillus fastidiosus</name>
    <dbReference type="NCBI Taxonomy" id="392011"/>
    <lineage>
        <taxon>Bacteria</taxon>
        <taxon>Bacillati</taxon>
        <taxon>Bacillota</taxon>
        <taxon>Bacilli</taxon>
        <taxon>Bacillales</taxon>
        <taxon>Alicyclobacillaceae</taxon>
        <taxon>Alicyclobacillus</taxon>
    </lineage>
</organism>
<evidence type="ECO:0000313" key="4">
    <source>
        <dbReference type="Proteomes" id="UP001579974"/>
    </source>
</evidence>
<dbReference type="SUPFAM" id="SSF52980">
    <property type="entry name" value="Restriction endonuclease-like"/>
    <property type="match status" value="1"/>
</dbReference>
<dbReference type="RefSeq" id="WP_275473491.1">
    <property type="nucleotide sequence ID" value="NZ_CP162940.1"/>
</dbReference>
<comment type="caution">
    <text evidence="3">The sequence shown here is derived from an EMBL/GenBank/DDBJ whole genome shotgun (WGS) entry which is preliminary data.</text>
</comment>
<dbReference type="InterPro" id="IPR011604">
    <property type="entry name" value="PDDEXK-like_dom_sf"/>
</dbReference>
<dbReference type="PANTHER" id="PTHR46609:SF6">
    <property type="entry name" value="EXONUCLEASE, PHAGE-TYPE_RECB, C-TERMINAL DOMAIN-CONTAINING PROTEIN-RELATED"/>
    <property type="match status" value="1"/>
</dbReference>
<dbReference type="PANTHER" id="PTHR46609">
    <property type="entry name" value="EXONUCLEASE, PHAGE-TYPE/RECB, C-TERMINAL DOMAIN-CONTAINING PROTEIN"/>
    <property type="match status" value="1"/>
</dbReference>
<dbReference type="InterPro" id="IPR011335">
    <property type="entry name" value="Restrct_endonuc-II-like"/>
</dbReference>
<dbReference type="Pfam" id="PF09588">
    <property type="entry name" value="YqaJ"/>
    <property type="match status" value="1"/>
</dbReference>